<comment type="caution">
    <text evidence="1">The sequence shown here is derived from an EMBL/GenBank/DDBJ whole genome shotgun (WGS) entry which is preliminary data.</text>
</comment>
<dbReference type="Proteomes" id="UP001498476">
    <property type="component" value="Unassembled WGS sequence"/>
</dbReference>
<evidence type="ECO:0000313" key="2">
    <source>
        <dbReference type="Proteomes" id="UP001498476"/>
    </source>
</evidence>
<dbReference type="Gene3D" id="3.40.50.720">
    <property type="entry name" value="NAD(P)-binding Rossmann-like Domain"/>
    <property type="match status" value="1"/>
</dbReference>
<evidence type="ECO:0000313" key="1">
    <source>
        <dbReference type="EMBL" id="KAK7423545.1"/>
    </source>
</evidence>
<dbReference type="EMBL" id="JAZAVJ010000009">
    <property type="protein sequence ID" value="KAK7423545.1"/>
    <property type="molecule type" value="Genomic_DNA"/>
</dbReference>
<protein>
    <submittedName>
        <fullName evidence="1">Uncharacterized protein</fullName>
    </submittedName>
</protein>
<proteinExistence type="predicted"/>
<dbReference type="SUPFAM" id="SSF51735">
    <property type="entry name" value="NAD(P)-binding Rossmann-fold domains"/>
    <property type="match status" value="1"/>
</dbReference>
<dbReference type="InterPro" id="IPR036291">
    <property type="entry name" value="NAD(P)-bd_dom_sf"/>
</dbReference>
<organism evidence="1 2">
    <name type="scientific">Neonectria punicea</name>
    <dbReference type="NCBI Taxonomy" id="979145"/>
    <lineage>
        <taxon>Eukaryota</taxon>
        <taxon>Fungi</taxon>
        <taxon>Dikarya</taxon>
        <taxon>Ascomycota</taxon>
        <taxon>Pezizomycotina</taxon>
        <taxon>Sordariomycetes</taxon>
        <taxon>Hypocreomycetidae</taxon>
        <taxon>Hypocreales</taxon>
        <taxon>Nectriaceae</taxon>
        <taxon>Neonectria</taxon>
    </lineage>
</organism>
<gene>
    <name evidence="1" type="ORF">QQX98_001003</name>
</gene>
<sequence>MREANPTVKTKVLKVDLGSLSAARKAAETVISWTDAPLIDVLVNNAGIMAVDFKLFPLRLQKSVCLNI</sequence>
<reference evidence="1 2" key="1">
    <citation type="journal article" date="2025" name="Microbiol. Resour. Announc.">
        <title>Draft genome sequences for Neonectria magnoliae and Neonectria punicea, canker pathogens of Liriodendron tulipifera and Acer saccharum in West Virginia.</title>
        <authorList>
            <person name="Petronek H.M."/>
            <person name="Kasson M.T."/>
            <person name="Metheny A.M."/>
            <person name="Stauder C.M."/>
            <person name="Lovett B."/>
            <person name="Lynch S.C."/>
            <person name="Garnas J.R."/>
            <person name="Kasson L.R."/>
            <person name="Stajich J.E."/>
        </authorList>
    </citation>
    <scope>NUCLEOTIDE SEQUENCE [LARGE SCALE GENOMIC DNA]</scope>
    <source>
        <strain evidence="1 2">NRRL 64653</strain>
    </source>
</reference>
<keyword evidence="2" id="KW-1185">Reference proteome</keyword>
<accession>A0ABR1HRQ3</accession>
<name>A0ABR1HRQ3_9HYPO</name>